<gene>
    <name evidence="2" type="ORF">LXD69_04810</name>
</gene>
<protein>
    <recommendedName>
        <fullName evidence="4">RHS repeat-associated protein</fullName>
    </recommendedName>
</protein>
<evidence type="ECO:0008006" key="4">
    <source>
        <dbReference type="Google" id="ProtNLM"/>
    </source>
</evidence>
<proteinExistence type="predicted"/>
<reference evidence="2" key="2">
    <citation type="submission" date="2022-04" db="EMBL/GenBank/DDBJ databases">
        <title>Complete Genome Sequence of Flavobacterium sediminilitoris YSM-43, Isolated from a Tidal Sediment.</title>
        <authorList>
            <person name="Lee P.A."/>
        </authorList>
    </citation>
    <scope>NUCLEOTIDE SEQUENCE</scope>
    <source>
        <strain evidence="2">YSM-43</strain>
    </source>
</reference>
<organism evidence="2 3">
    <name type="scientific">Flavobacterium sediminilitoris</name>
    <dbReference type="NCBI Taxonomy" id="2024526"/>
    <lineage>
        <taxon>Bacteria</taxon>
        <taxon>Pseudomonadati</taxon>
        <taxon>Bacteroidota</taxon>
        <taxon>Flavobacteriia</taxon>
        <taxon>Flavobacteriales</taxon>
        <taxon>Flavobacteriaceae</taxon>
        <taxon>Flavobacterium</taxon>
    </lineage>
</organism>
<feature type="compositionally biased region" description="Acidic residues" evidence="1">
    <location>
        <begin position="79"/>
        <end position="88"/>
    </location>
</feature>
<keyword evidence="3" id="KW-1185">Reference proteome</keyword>
<dbReference type="NCBIfam" id="TIGR03696">
    <property type="entry name" value="Rhs_assc_core"/>
    <property type="match status" value="1"/>
</dbReference>
<evidence type="ECO:0000313" key="2">
    <source>
        <dbReference type="EMBL" id="UOX34832.1"/>
    </source>
</evidence>
<evidence type="ECO:0000256" key="1">
    <source>
        <dbReference type="SAM" id="MobiDB-lite"/>
    </source>
</evidence>
<reference evidence="2" key="1">
    <citation type="submission" date="2021-12" db="EMBL/GenBank/DDBJ databases">
        <authorList>
            <person name="Cha I.-T."/>
            <person name="Lee K.-E."/>
            <person name="Park S.-J."/>
        </authorList>
    </citation>
    <scope>NUCLEOTIDE SEQUENCE</scope>
    <source>
        <strain evidence="2">YSM-43</strain>
    </source>
</reference>
<dbReference type="RefSeq" id="WP_246917891.1">
    <property type="nucleotide sequence ID" value="NZ_CP090145.1"/>
</dbReference>
<name>A0ABY4HRA3_9FLAO</name>
<dbReference type="InterPro" id="IPR022385">
    <property type="entry name" value="Rhs_assc_core"/>
</dbReference>
<sequence length="203" mass="22109">MNLYDYGARNYDAALGRWMNIDPLAEQGRRWSPYNYAMDNPVFFIDPDGMLSESFINRLMQSESGTTWTNTGNGSFTDGENEIDENGDTDPKKKKKSTAQLMGEGYAMGYSVPGGGFNAAMNGRDPFNPTEEDNQAAGNAFGQTVLFITGEWAAVKIFQGGAWVVQIIRAKNIARNARYVNLASGSRTAHILAGDATGGGHAW</sequence>
<accession>A0ABY4HRA3</accession>
<dbReference type="EMBL" id="CP090145">
    <property type="protein sequence ID" value="UOX34832.1"/>
    <property type="molecule type" value="Genomic_DNA"/>
</dbReference>
<dbReference type="Gene3D" id="2.180.10.10">
    <property type="entry name" value="RHS repeat-associated core"/>
    <property type="match status" value="1"/>
</dbReference>
<evidence type="ECO:0000313" key="3">
    <source>
        <dbReference type="Proteomes" id="UP000830454"/>
    </source>
</evidence>
<dbReference type="Proteomes" id="UP000830454">
    <property type="component" value="Chromosome"/>
</dbReference>
<feature type="region of interest" description="Disordered" evidence="1">
    <location>
        <begin position="66"/>
        <end position="98"/>
    </location>
</feature>
<feature type="compositionally biased region" description="Low complexity" evidence="1">
    <location>
        <begin position="66"/>
        <end position="77"/>
    </location>
</feature>